<dbReference type="SUPFAM" id="SSF48600">
    <property type="entry name" value="Chorismate mutase II"/>
    <property type="match status" value="1"/>
</dbReference>
<comment type="caution">
    <text evidence="11">The sequence shown here is derived from an EMBL/GenBank/DDBJ whole genome shotgun (WGS) entry which is preliminary data.</text>
</comment>
<comment type="catalytic activity">
    <reaction evidence="1">
        <text>chorismate = prephenate</text>
        <dbReference type="Rhea" id="RHEA:13897"/>
        <dbReference type="ChEBI" id="CHEBI:29748"/>
        <dbReference type="ChEBI" id="CHEBI:29934"/>
        <dbReference type="EC" id="5.4.99.5"/>
    </reaction>
</comment>
<evidence type="ECO:0000256" key="3">
    <source>
        <dbReference type="ARBA" id="ARBA00004817"/>
    </source>
</evidence>
<dbReference type="InterPro" id="IPR036263">
    <property type="entry name" value="Chorismate_II_sf"/>
</dbReference>
<evidence type="ECO:0000256" key="4">
    <source>
        <dbReference type="ARBA" id="ARBA00012404"/>
    </source>
</evidence>
<gene>
    <name evidence="11" type="ORF">HaLaN_17223</name>
</gene>
<dbReference type="EMBL" id="BLLF01001583">
    <property type="protein sequence ID" value="GFH20146.1"/>
    <property type="molecule type" value="Genomic_DNA"/>
</dbReference>
<dbReference type="Gene3D" id="1.10.590.10">
    <property type="entry name" value="Chorismate mutase, AroQ class superfamily, eukaryotic"/>
    <property type="match status" value="1"/>
</dbReference>
<dbReference type="UniPathway" id="UPA00120">
    <property type="reaction ID" value="UER00203"/>
</dbReference>
<dbReference type="GO" id="GO:0004106">
    <property type="term" value="F:chorismate mutase activity"/>
    <property type="evidence" value="ECO:0007669"/>
    <property type="project" value="UniProtKB-EC"/>
</dbReference>
<dbReference type="Proteomes" id="UP000485058">
    <property type="component" value="Unassembled WGS sequence"/>
</dbReference>
<keyword evidence="12" id="KW-1185">Reference proteome</keyword>
<protein>
    <recommendedName>
        <fullName evidence="4">chorismate mutase</fullName>
        <ecNumber evidence="4">5.4.99.5</ecNumber>
    </recommendedName>
</protein>
<evidence type="ECO:0000256" key="7">
    <source>
        <dbReference type="ARBA" id="ARBA00023141"/>
    </source>
</evidence>
<dbReference type="PROSITE" id="PS51169">
    <property type="entry name" value="CHORISMATE_MUT_3"/>
    <property type="match status" value="1"/>
</dbReference>
<dbReference type="EC" id="5.4.99.5" evidence="4"/>
<feature type="region of interest" description="Disordered" evidence="9">
    <location>
        <begin position="109"/>
        <end position="156"/>
    </location>
</feature>
<sequence length="191" mass="20916">MWHYAKLETELMRVYLQEVLPGITQPGDDNNYGSAGVLDVLCLQALSKRIHYGKFVAEAKFQAQPQEYERLIRARDAQAILHLLTDKAVEQRVIERVRLKAATFGQDIVAPSQQPGSSSASSNDSGSNGEGSSDSSDTHLPGLLPPQGLSSKEAAGPRLKVSPDVVAALYERWVMPLTKEVEVQYLLARLG</sequence>
<evidence type="ECO:0000256" key="5">
    <source>
        <dbReference type="ARBA" id="ARBA00022490"/>
    </source>
</evidence>
<dbReference type="PANTHER" id="PTHR21145:SF12">
    <property type="entry name" value="CHORISMATE MUTASE"/>
    <property type="match status" value="1"/>
</dbReference>
<keyword evidence="6" id="KW-0028">Amino-acid biosynthesis</keyword>
<dbReference type="AlphaFoldDB" id="A0A699ZMH8"/>
<dbReference type="Pfam" id="PF01817">
    <property type="entry name" value="CM_2"/>
    <property type="match status" value="1"/>
</dbReference>
<evidence type="ECO:0000256" key="9">
    <source>
        <dbReference type="SAM" id="MobiDB-lite"/>
    </source>
</evidence>
<accession>A0A699ZMH8</accession>
<name>A0A699ZMH8_HAELA</name>
<comment type="subcellular location">
    <subcellularLocation>
        <location evidence="2">Cytoplasm</location>
    </subcellularLocation>
</comment>
<dbReference type="PANTHER" id="PTHR21145">
    <property type="entry name" value="CHORISMATE MUTASE"/>
    <property type="match status" value="1"/>
</dbReference>
<keyword evidence="8" id="KW-0413">Isomerase</keyword>
<dbReference type="InterPro" id="IPR037039">
    <property type="entry name" value="CM_AroQ_sf_eucaryotic"/>
</dbReference>
<evidence type="ECO:0000256" key="8">
    <source>
        <dbReference type="ARBA" id="ARBA00023235"/>
    </source>
</evidence>
<evidence type="ECO:0000256" key="6">
    <source>
        <dbReference type="ARBA" id="ARBA00022605"/>
    </source>
</evidence>
<evidence type="ECO:0000313" key="11">
    <source>
        <dbReference type="EMBL" id="GFH20146.1"/>
    </source>
</evidence>
<dbReference type="GO" id="GO:0009073">
    <property type="term" value="P:aromatic amino acid family biosynthetic process"/>
    <property type="evidence" value="ECO:0007669"/>
    <property type="project" value="UniProtKB-KW"/>
</dbReference>
<dbReference type="InterPro" id="IPR008238">
    <property type="entry name" value="Chorismate_mutase_AroQ_euk"/>
</dbReference>
<comment type="pathway">
    <text evidence="3">Metabolic intermediate biosynthesis; prephenate biosynthesis; prephenate from chorismate: step 1/1.</text>
</comment>
<keyword evidence="5" id="KW-0963">Cytoplasm</keyword>
<evidence type="ECO:0000259" key="10">
    <source>
        <dbReference type="Pfam" id="PF01817"/>
    </source>
</evidence>
<proteinExistence type="predicted"/>
<reference evidence="11 12" key="1">
    <citation type="submission" date="2020-02" db="EMBL/GenBank/DDBJ databases">
        <title>Draft genome sequence of Haematococcus lacustris strain NIES-144.</title>
        <authorList>
            <person name="Morimoto D."/>
            <person name="Nakagawa S."/>
            <person name="Yoshida T."/>
            <person name="Sawayama S."/>
        </authorList>
    </citation>
    <scope>NUCLEOTIDE SEQUENCE [LARGE SCALE GENOMIC DNA]</scope>
    <source>
        <strain evidence="11 12">NIES-144</strain>
    </source>
</reference>
<feature type="compositionally biased region" description="Low complexity" evidence="9">
    <location>
        <begin position="110"/>
        <end position="149"/>
    </location>
</feature>
<keyword evidence="7" id="KW-0057">Aromatic amino acid biosynthesis</keyword>
<dbReference type="InterPro" id="IPR002701">
    <property type="entry name" value="CM_II_prokaryot"/>
</dbReference>
<feature type="domain" description="Chorismate mutase" evidence="10">
    <location>
        <begin position="37"/>
        <end position="182"/>
    </location>
</feature>
<dbReference type="GO" id="GO:0005737">
    <property type="term" value="C:cytoplasm"/>
    <property type="evidence" value="ECO:0007669"/>
    <property type="project" value="UniProtKB-SubCell"/>
</dbReference>
<evidence type="ECO:0000313" key="12">
    <source>
        <dbReference type="Proteomes" id="UP000485058"/>
    </source>
</evidence>
<dbReference type="GO" id="GO:0008652">
    <property type="term" value="P:amino acid biosynthetic process"/>
    <property type="evidence" value="ECO:0007669"/>
    <property type="project" value="UniProtKB-KW"/>
</dbReference>
<evidence type="ECO:0000256" key="1">
    <source>
        <dbReference type="ARBA" id="ARBA00000824"/>
    </source>
</evidence>
<organism evidence="11 12">
    <name type="scientific">Haematococcus lacustris</name>
    <name type="common">Green alga</name>
    <name type="synonym">Haematococcus pluvialis</name>
    <dbReference type="NCBI Taxonomy" id="44745"/>
    <lineage>
        <taxon>Eukaryota</taxon>
        <taxon>Viridiplantae</taxon>
        <taxon>Chlorophyta</taxon>
        <taxon>core chlorophytes</taxon>
        <taxon>Chlorophyceae</taxon>
        <taxon>CS clade</taxon>
        <taxon>Chlamydomonadales</taxon>
        <taxon>Haematococcaceae</taxon>
        <taxon>Haematococcus</taxon>
    </lineage>
</organism>
<evidence type="ECO:0000256" key="2">
    <source>
        <dbReference type="ARBA" id="ARBA00004496"/>
    </source>
</evidence>
<dbReference type="GO" id="GO:0046417">
    <property type="term" value="P:chorismate metabolic process"/>
    <property type="evidence" value="ECO:0007669"/>
    <property type="project" value="InterPro"/>
</dbReference>